<organism evidence="2 3">
    <name type="scientific">Desmophyllum pertusum</name>
    <dbReference type="NCBI Taxonomy" id="174260"/>
    <lineage>
        <taxon>Eukaryota</taxon>
        <taxon>Metazoa</taxon>
        <taxon>Cnidaria</taxon>
        <taxon>Anthozoa</taxon>
        <taxon>Hexacorallia</taxon>
        <taxon>Scleractinia</taxon>
        <taxon>Caryophylliina</taxon>
        <taxon>Caryophylliidae</taxon>
        <taxon>Desmophyllum</taxon>
    </lineage>
</organism>
<gene>
    <name evidence="2" type="ORF">OS493_018770</name>
</gene>
<dbReference type="Pfam" id="PF10523">
    <property type="entry name" value="BEN"/>
    <property type="match status" value="1"/>
</dbReference>
<keyword evidence="3" id="KW-1185">Reference proteome</keyword>
<evidence type="ECO:0000259" key="1">
    <source>
        <dbReference type="PROSITE" id="PS51457"/>
    </source>
</evidence>
<dbReference type="PROSITE" id="PS51457">
    <property type="entry name" value="BEN"/>
    <property type="match status" value="1"/>
</dbReference>
<reference evidence="2" key="1">
    <citation type="submission" date="2023-01" db="EMBL/GenBank/DDBJ databases">
        <title>Genome assembly of the deep-sea coral Lophelia pertusa.</title>
        <authorList>
            <person name="Herrera S."/>
            <person name="Cordes E."/>
        </authorList>
    </citation>
    <scope>NUCLEOTIDE SEQUENCE</scope>
    <source>
        <strain evidence="2">USNM1676648</strain>
        <tissue evidence="2">Polyp</tissue>
    </source>
</reference>
<evidence type="ECO:0000313" key="3">
    <source>
        <dbReference type="Proteomes" id="UP001163046"/>
    </source>
</evidence>
<dbReference type="EMBL" id="MU826360">
    <property type="protein sequence ID" value="KAJ7378976.1"/>
    <property type="molecule type" value="Genomic_DNA"/>
</dbReference>
<comment type="caution">
    <text evidence="2">The sequence shown here is derived from an EMBL/GenBank/DDBJ whole genome shotgun (WGS) entry which is preliminary data.</text>
</comment>
<dbReference type="OrthoDB" id="10606157at2759"/>
<dbReference type="GO" id="GO:0003677">
    <property type="term" value="F:DNA binding"/>
    <property type="evidence" value="ECO:0007669"/>
    <property type="project" value="InterPro"/>
</dbReference>
<name>A0A9W9ZC25_9CNID</name>
<feature type="domain" description="BEN" evidence="1">
    <location>
        <begin position="1"/>
        <end position="77"/>
    </location>
</feature>
<protein>
    <recommendedName>
        <fullName evidence="1">BEN domain-containing protein</fullName>
    </recommendedName>
</protein>
<dbReference type="InterPro" id="IPR018379">
    <property type="entry name" value="BEN_domain"/>
</dbReference>
<dbReference type="Proteomes" id="UP001163046">
    <property type="component" value="Unassembled WGS sequence"/>
</dbReference>
<sequence>MALRLLDNLFSTDVLKRSTVQGTKDFVPLNPETITAIKDEVVRSFSFQCRNSEEVAKMWDTCKISIGKRCQNLRKIGKDSRLT</sequence>
<accession>A0A9W9ZC25</accession>
<dbReference type="AlphaFoldDB" id="A0A9W9ZC25"/>
<evidence type="ECO:0000313" key="2">
    <source>
        <dbReference type="EMBL" id="KAJ7378976.1"/>
    </source>
</evidence>
<proteinExistence type="predicted"/>